<sequence length="112" mass="13458">MYYTEDYILYNFFKGWLKWAEQAPVGDCVFPWDSRQGLCRCLEDWLITTNYNSETKKSTSQRLKMLFEEDGLDPIYPFGEESFHNGLFLGTQHYDKDRVDWVKEKVAQYEWG</sequence>
<evidence type="ECO:0000313" key="2">
    <source>
        <dbReference type="Proteomes" id="UP000225358"/>
    </source>
</evidence>
<proteinExistence type="predicted"/>
<organism evidence="1 2">
    <name type="scientific">Escherichia phage ESCO13</name>
    <dbReference type="NCBI Taxonomy" id="1881104"/>
    <lineage>
        <taxon>Viruses</taxon>
        <taxon>Duplodnaviria</taxon>
        <taxon>Heunggongvirae</taxon>
        <taxon>Uroviricota</taxon>
        <taxon>Caudoviricetes</taxon>
        <taxon>Stephanstirmvirinae</taxon>
        <taxon>Phapecoctavirus</taxon>
        <taxon>Phapecoctavirus ESCO13</taxon>
    </lineage>
</organism>
<dbReference type="EMBL" id="KX552041">
    <property type="protein sequence ID" value="AOQ27196.1"/>
    <property type="molecule type" value="Genomic_DNA"/>
</dbReference>
<gene>
    <name evidence="1" type="ORF">ESCO13_00056</name>
</gene>
<reference evidence="1" key="1">
    <citation type="submission" date="2017-02" db="EMBL/GenBank/DDBJ databases">
        <title>Complete genome sequence of two Escherichia coli phages, vB_EcoM_ ESCO5 and vB_EcoM_ESCO13, which are related to phAPEC8.</title>
        <authorList>
            <person name="Trotereau A."/>
            <person name="Gonnet M."/>
            <person name="Viardot A."/>
            <person name="Lalmanach A.-C."/>
            <person name="Guabiraba R."/>
            <person name="Chanteloup N."/>
            <person name="Schouler C."/>
        </authorList>
    </citation>
    <scope>NUCLEOTIDE SEQUENCE [LARGE SCALE GENOMIC DNA]</scope>
</reference>
<protein>
    <submittedName>
        <fullName evidence="1">Uncharacterized protein</fullName>
    </submittedName>
</protein>
<evidence type="ECO:0000313" key="1">
    <source>
        <dbReference type="EMBL" id="AOQ27196.1"/>
    </source>
</evidence>
<dbReference type="Proteomes" id="UP000225358">
    <property type="component" value="Segment"/>
</dbReference>
<keyword evidence="2" id="KW-1185">Reference proteome</keyword>
<name>A0A1D7XF94_9CAUD</name>
<accession>A0A1D7XF94</accession>